<accession>A0AAV4BR48</accession>
<feature type="signal peptide" evidence="1">
    <location>
        <begin position="1"/>
        <end position="30"/>
    </location>
</feature>
<dbReference type="AlphaFoldDB" id="A0AAV4BR48"/>
<evidence type="ECO:0000313" key="3">
    <source>
        <dbReference type="Proteomes" id="UP000735302"/>
    </source>
</evidence>
<gene>
    <name evidence="2" type="ORF">PoB_004732400</name>
</gene>
<dbReference type="Proteomes" id="UP000735302">
    <property type="component" value="Unassembled WGS sequence"/>
</dbReference>
<comment type="caution">
    <text evidence="2">The sequence shown here is derived from an EMBL/GenBank/DDBJ whole genome shotgun (WGS) entry which is preliminary data.</text>
</comment>
<protein>
    <recommendedName>
        <fullName evidence="4">Secreted protein</fullName>
    </recommendedName>
</protein>
<sequence>MKVHYRGSARLTVAVCVCLISVLLVEEIAAIQGGTQVDMCDYPGIAAVLASDTNIILCSGVTQTGDILLLPELCQNAVVQQLTVSDVTIKYGDGDNTIKLSQGSSAAGSLTDGVWRLQLPAPLSSPCELPATLYDSATMGLDPGSCQLVGFGADTLATQTYDKTTVRATPVTKSTSAPCCDIIRPTISDWNLSDWLVDDSVPLNCLTSPGAACSVADVGAPIFCETTSGDKVVIALTASAPCVPGATFVAHDLTAQDPSLKFGLQ</sequence>
<dbReference type="EMBL" id="BLXT01005203">
    <property type="protein sequence ID" value="GFO20819.1"/>
    <property type="molecule type" value="Genomic_DNA"/>
</dbReference>
<keyword evidence="3" id="KW-1185">Reference proteome</keyword>
<reference evidence="2 3" key="1">
    <citation type="journal article" date="2021" name="Elife">
        <title>Chloroplast acquisition without the gene transfer in kleptoplastic sea slugs, Plakobranchus ocellatus.</title>
        <authorList>
            <person name="Maeda T."/>
            <person name="Takahashi S."/>
            <person name="Yoshida T."/>
            <person name="Shimamura S."/>
            <person name="Takaki Y."/>
            <person name="Nagai Y."/>
            <person name="Toyoda A."/>
            <person name="Suzuki Y."/>
            <person name="Arimoto A."/>
            <person name="Ishii H."/>
            <person name="Satoh N."/>
            <person name="Nishiyama T."/>
            <person name="Hasebe M."/>
            <person name="Maruyama T."/>
            <person name="Minagawa J."/>
            <person name="Obokata J."/>
            <person name="Shigenobu S."/>
        </authorList>
    </citation>
    <scope>NUCLEOTIDE SEQUENCE [LARGE SCALE GENOMIC DNA]</scope>
</reference>
<feature type="chain" id="PRO_5043450185" description="Secreted protein" evidence="1">
    <location>
        <begin position="31"/>
        <end position="265"/>
    </location>
</feature>
<evidence type="ECO:0000313" key="2">
    <source>
        <dbReference type="EMBL" id="GFO20819.1"/>
    </source>
</evidence>
<keyword evidence="1" id="KW-0732">Signal</keyword>
<evidence type="ECO:0000256" key="1">
    <source>
        <dbReference type="SAM" id="SignalP"/>
    </source>
</evidence>
<name>A0AAV4BR48_9GAST</name>
<proteinExistence type="predicted"/>
<evidence type="ECO:0008006" key="4">
    <source>
        <dbReference type="Google" id="ProtNLM"/>
    </source>
</evidence>
<organism evidence="2 3">
    <name type="scientific">Plakobranchus ocellatus</name>
    <dbReference type="NCBI Taxonomy" id="259542"/>
    <lineage>
        <taxon>Eukaryota</taxon>
        <taxon>Metazoa</taxon>
        <taxon>Spiralia</taxon>
        <taxon>Lophotrochozoa</taxon>
        <taxon>Mollusca</taxon>
        <taxon>Gastropoda</taxon>
        <taxon>Heterobranchia</taxon>
        <taxon>Euthyneura</taxon>
        <taxon>Panpulmonata</taxon>
        <taxon>Sacoglossa</taxon>
        <taxon>Placobranchoidea</taxon>
        <taxon>Plakobranchidae</taxon>
        <taxon>Plakobranchus</taxon>
    </lineage>
</organism>